<dbReference type="AlphaFoldDB" id="A0A502HSI4"/>
<sequence length="65" mass="7512">MQAGKQNIHFIHVQLGELLQELLEQWQVGQNHHIVLTKPEQNIYVKADTDQLTQVIHQITEVSSI</sequence>
<proteinExistence type="predicted"/>
<reference evidence="1 2" key="1">
    <citation type="submission" date="2018-11" db="EMBL/GenBank/DDBJ databases">
        <title>Phylogenetic determinants of toxin gene distribution in genomes of Brevibacillus laterosporus.</title>
        <authorList>
            <person name="Glare T.R."/>
            <person name="Durrant A."/>
            <person name="Berry C."/>
            <person name="Palma L."/>
            <person name="Ormskirk M."/>
            <person name="Cox M.O."/>
        </authorList>
    </citation>
    <scope>NUCLEOTIDE SEQUENCE [LARGE SCALE GENOMIC DNA]</scope>
    <source>
        <strain evidence="1 2">1821L</strain>
    </source>
</reference>
<evidence type="ECO:0000313" key="2">
    <source>
        <dbReference type="Proteomes" id="UP000319432"/>
    </source>
</evidence>
<dbReference type="EMBL" id="CP033464">
    <property type="protein sequence ID" value="QDX95063.1"/>
    <property type="molecule type" value="Genomic_DNA"/>
</dbReference>
<accession>A0A502HSI4</accession>
<organism evidence="1 2">
    <name type="scientific">Brevibacillus laterosporus</name>
    <name type="common">Bacillus laterosporus</name>
    <dbReference type="NCBI Taxonomy" id="1465"/>
    <lineage>
        <taxon>Bacteria</taxon>
        <taxon>Bacillati</taxon>
        <taxon>Bacillota</taxon>
        <taxon>Bacilli</taxon>
        <taxon>Bacillales</taxon>
        <taxon>Paenibacillaceae</taxon>
        <taxon>Brevibacillus</taxon>
    </lineage>
</organism>
<gene>
    <name evidence="1" type="ORF">EEL30_23880</name>
</gene>
<keyword evidence="2" id="KW-1185">Reference proteome</keyword>
<evidence type="ECO:0000313" key="1">
    <source>
        <dbReference type="EMBL" id="QDX95063.1"/>
    </source>
</evidence>
<dbReference type="Proteomes" id="UP000319432">
    <property type="component" value="Chromosome"/>
</dbReference>
<protein>
    <submittedName>
        <fullName evidence="1">Uncharacterized protein</fullName>
    </submittedName>
</protein>
<name>A0A502HSI4_BRELA</name>